<evidence type="ECO:0000256" key="9">
    <source>
        <dbReference type="ARBA" id="ARBA00023065"/>
    </source>
</evidence>
<evidence type="ECO:0000256" key="6">
    <source>
        <dbReference type="ARBA" id="ARBA00022826"/>
    </source>
</evidence>
<name>C0XK29_LENH9</name>
<proteinExistence type="inferred from homology"/>
<dbReference type="PANTHER" id="PTHR31462:SF5">
    <property type="entry name" value="ENDOSOMAL_LYSOSOMAL PROTON CHANNEL TMEM175"/>
    <property type="match status" value="1"/>
</dbReference>
<dbReference type="InterPro" id="IPR010617">
    <property type="entry name" value="TMEM175-like"/>
</dbReference>
<evidence type="ECO:0000256" key="12">
    <source>
        <dbReference type="ARBA" id="ARBA00034430"/>
    </source>
</evidence>
<feature type="transmembrane region" description="Helical" evidence="13">
    <location>
        <begin position="89"/>
        <end position="109"/>
    </location>
</feature>
<comment type="catalytic activity">
    <reaction evidence="12">
        <text>K(+)(in) = K(+)(out)</text>
        <dbReference type="Rhea" id="RHEA:29463"/>
        <dbReference type="ChEBI" id="CHEBI:29103"/>
    </reaction>
</comment>
<dbReference type="PANTHER" id="PTHR31462">
    <property type="entry name" value="ENDOSOMAL/LYSOSOMAL POTASSIUM CHANNEL TMEM175"/>
    <property type="match status" value="1"/>
</dbReference>
<keyword evidence="3" id="KW-0813">Transport</keyword>
<keyword evidence="4" id="KW-0633">Potassium transport</keyword>
<feature type="transmembrane region" description="Helical" evidence="13">
    <location>
        <begin position="161"/>
        <end position="194"/>
    </location>
</feature>
<evidence type="ECO:0000256" key="11">
    <source>
        <dbReference type="ARBA" id="ARBA00023303"/>
    </source>
</evidence>
<dbReference type="Pfam" id="PF06736">
    <property type="entry name" value="TMEM175"/>
    <property type="match status" value="1"/>
</dbReference>
<evidence type="ECO:0000256" key="10">
    <source>
        <dbReference type="ARBA" id="ARBA00023136"/>
    </source>
</evidence>
<keyword evidence="15" id="KW-1185">Reference proteome</keyword>
<evidence type="ECO:0000256" key="7">
    <source>
        <dbReference type="ARBA" id="ARBA00022958"/>
    </source>
</evidence>
<accession>C0XK29</accession>
<keyword evidence="11" id="KW-0407">Ion channel</keyword>
<gene>
    <name evidence="14" type="ORF">HMPREF0519_1590</name>
</gene>
<dbReference type="Proteomes" id="UP000003752">
    <property type="component" value="Unassembled WGS sequence"/>
</dbReference>
<dbReference type="HOGENOM" id="CLU_090238_1_0_9"/>
<dbReference type="AlphaFoldDB" id="C0XK29"/>
<evidence type="ECO:0000313" key="14">
    <source>
        <dbReference type="EMBL" id="EEI24213.1"/>
    </source>
</evidence>
<dbReference type="EMBL" id="ACGP01000149">
    <property type="protein sequence ID" value="EEI24213.1"/>
    <property type="molecule type" value="Genomic_DNA"/>
</dbReference>
<comment type="similarity">
    <text evidence="2">Belongs to the TMEM175 family.</text>
</comment>
<evidence type="ECO:0000256" key="1">
    <source>
        <dbReference type="ARBA" id="ARBA00004141"/>
    </source>
</evidence>
<comment type="subcellular location">
    <subcellularLocation>
        <location evidence="1">Membrane</location>
        <topology evidence="1">Multi-pass membrane protein</topology>
    </subcellularLocation>
</comment>
<reference evidence="14 15" key="1">
    <citation type="submission" date="2009-01" db="EMBL/GenBank/DDBJ databases">
        <authorList>
            <person name="Qin X."/>
            <person name="Bachman B."/>
            <person name="Battles P."/>
            <person name="Bell A."/>
            <person name="Bess C."/>
            <person name="Bickham C."/>
            <person name="Chaboub L."/>
            <person name="Chen D."/>
            <person name="Coyle M."/>
            <person name="Deiros D.R."/>
            <person name="Dinh H."/>
            <person name="Forbes L."/>
            <person name="Fowler G."/>
            <person name="Francisco L."/>
            <person name="Fu Q."/>
            <person name="Gubbala S."/>
            <person name="Hale W."/>
            <person name="Han Y."/>
            <person name="Hemphill L."/>
            <person name="Highlander S.K."/>
            <person name="Hirani K."/>
            <person name="Hogues M."/>
            <person name="Jackson L."/>
            <person name="Jakkamsetti A."/>
            <person name="Javaid M."/>
            <person name="Jiang H."/>
            <person name="Korchina V."/>
            <person name="Kovar C."/>
            <person name="Lara F."/>
            <person name="Lee S."/>
            <person name="Mata R."/>
            <person name="Mathew T."/>
            <person name="Moen C."/>
            <person name="Morales K."/>
            <person name="Munidasa M."/>
            <person name="Nazareth L."/>
            <person name="Ngo R."/>
            <person name="Nguyen L."/>
            <person name="Okwuonu G."/>
            <person name="Ongeri F."/>
            <person name="Patil S."/>
            <person name="Petrosino J."/>
            <person name="Pham C."/>
            <person name="Pham P."/>
            <person name="Pu L.-L."/>
            <person name="Puazo M."/>
            <person name="Raj R."/>
            <person name="Reid J."/>
            <person name="Rouhana J."/>
            <person name="Saada N."/>
            <person name="Shang Y."/>
            <person name="Simmons D."/>
            <person name="Thornton R."/>
            <person name="Warren J."/>
            <person name="Weissenberger G."/>
            <person name="Zhang J."/>
            <person name="Zhang L."/>
            <person name="Zhou C."/>
            <person name="Zhu D."/>
            <person name="Muzny D."/>
            <person name="Worley K."/>
            <person name="Gibbs R."/>
        </authorList>
    </citation>
    <scope>NUCLEOTIDE SEQUENCE [LARGE SCALE GENOMIC DNA]</scope>
    <source>
        <strain evidence="15">ATCC 8290 / DSM 20176 / CCUG 30140 / JCM 1155 / KCTC 3500 / NBRC 15886 / NCIMB 8040 / NRRL B-1843 / 9</strain>
    </source>
</reference>
<protein>
    <recommendedName>
        <fullName evidence="16">DUF1211 domain-containing protein</fullName>
    </recommendedName>
</protein>
<evidence type="ECO:0000256" key="2">
    <source>
        <dbReference type="ARBA" id="ARBA00006920"/>
    </source>
</evidence>
<keyword evidence="8 13" id="KW-1133">Transmembrane helix</keyword>
<feature type="transmembrane region" description="Helical" evidence="13">
    <location>
        <begin position="20"/>
        <end position="41"/>
    </location>
</feature>
<dbReference type="GO" id="GO:0015252">
    <property type="term" value="F:proton channel activity"/>
    <property type="evidence" value="ECO:0007669"/>
    <property type="project" value="InterPro"/>
</dbReference>
<evidence type="ECO:0000256" key="4">
    <source>
        <dbReference type="ARBA" id="ARBA00022538"/>
    </source>
</evidence>
<dbReference type="GO" id="GO:0016020">
    <property type="term" value="C:membrane"/>
    <property type="evidence" value="ECO:0007669"/>
    <property type="project" value="UniProtKB-SubCell"/>
</dbReference>
<evidence type="ECO:0008006" key="16">
    <source>
        <dbReference type="Google" id="ProtNLM"/>
    </source>
</evidence>
<sequence>MTVKYYFGEGKRKQMSKSRLEAFTDGVVSIVLTLLVLTIQIPDAPTWQSLWKVRLIFFAYVVSFGFVAVIWVAHHRLFQLTDYVNDKVVWANIFWLFWLTLSPAVTIWVGQHPFDVVPNLAYVFIFTMWSVSFEILVRELLKIHRPDSKLARVLRHDRRSLYSDVINVLIFIGVFFVPIIGLIGRFFVTALWVFPYRIPAGVPKAEVKQGETPTIDEKRVQERQQLVKGGIAVEKPKKKHKRFFLRHRK</sequence>
<dbReference type="GO" id="GO:0005267">
    <property type="term" value="F:potassium channel activity"/>
    <property type="evidence" value="ECO:0007669"/>
    <property type="project" value="UniProtKB-KW"/>
</dbReference>
<comment type="caution">
    <text evidence="14">The sequence shown here is derived from an EMBL/GenBank/DDBJ whole genome shotgun (WGS) entry which is preliminary data.</text>
</comment>
<keyword evidence="6" id="KW-0631">Potassium channel</keyword>
<feature type="transmembrane region" description="Helical" evidence="13">
    <location>
        <begin position="121"/>
        <end position="141"/>
    </location>
</feature>
<evidence type="ECO:0000256" key="5">
    <source>
        <dbReference type="ARBA" id="ARBA00022692"/>
    </source>
</evidence>
<keyword evidence="5 13" id="KW-0812">Transmembrane</keyword>
<organism evidence="14 15">
    <name type="scientific">Lentilactobacillus hilgardii (strain ATCC 8290 / DSM 20176 / CCUG 30140 / JCM 1155 / KCTC 3500 / NBRC 15886 / NCIMB 8040 / NRRL B-1843 / 9)</name>
    <dbReference type="NCBI Taxonomy" id="1423757"/>
    <lineage>
        <taxon>Bacteria</taxon>
        <taxon>Bacillati</taxon>
        <taxon>Bacillota</taxon>
        <taxon>Bacilli</taxon>
        <taxon>Lactobacillales</taxon>
        <taxon>Lactobacillaceae</taxon>
        <taxon>Lentilactobacillus</taxon>
    </lineage>
</organism>
<evidence type="ECO:0000256" key="3">
    <source>
        <dbReference type="ARBA" id="ARBA00022448"/>
    </source>
</evidence>
<evidence type="ECO:0000256" key="13">
    <source>
        <dbReference type="SAM" id="Phobius"/>
    </source>
</evidence>
<keyword evidence="9" id="KW-0406">Ion transport</keyword>
<feature type="transmembrane region" description="Helical" evidence="13">
    <location>
        <begin position="53"/>
        <end position="73"/>
    </location>
</feature>
<evidence type="ECO:0000256" key="8">
    <source>
        <dbReference type="ARBA" id="ARBA00022989"/>
    </source>
</evidence>
<keyword evidence="10 13" id="KW-0472">Membrane</keyword>
<evidence type="ECO:0000313" key="15">
    <source>
        <dbReference type="Proteomes" id="UP000003752"/>
    </source>
</evidence>
<keyword evidence="7" id="KW-0630">Potassium</keyword>